<evidence type="ECO:0000313" key="7">
    <source>
        <dbReference type="Proteomes" id="UP000265663"/>
    </source>
</evidence>
<dbReference type="EMBL" id="KE747844">
    <property type="protein sequence ID" value="RMZ74649.1"/>
    <property type="molecule type" value="Genomic_DNA"/>
</dbReference>
<dbReference type="AlphaFoldDB" id="A0A3M7MKP7"/>
<dbReference type="GO" id="GO:0043023">
    <property type="term" value="F:ribosomal large subunit binding"/>
    <property type="evidence" value="ECO:0007669"/>
    <property type="project" value="TreeGrafter"/>
</dbReference>
<proteinExistence type="inferred from homology"/>
<feature type="region of interest" description="Disordered" evidence="4">
    <location>
        <begin position="69"/>
        <end position="90"/>
    </location>
</feature>
<dbReference type="InterPro" id="IPR036191">
    <property type="entry name" value="RRF_sf"/>
</dbReference>
<organism evidence="6 7">
    <name type="scientific">Pyrenophora seminiperda CCB06</name>
    <dbReference type="NCBI Taxonomy" id="1302712"/>
    <lineage>
        <taxon>Eukaryota</taxon>
        <taxon>Fungi</taxon>
        <taxon>Dikarya</taxon>
        <taxon>Ascomycota</taxon>
        <taxon>Pezizomycotina</taxon>
        <taxon>Dothideomycetes</taxon>
        <taxon>Pleosporomycetidae</taxon>
        <taxon>Pleosporales</taxon>
        <taxon>Pleosporineae</taxon>
        <taxon>Pleosporaceae</taxon>
        <taxon>Pyrenophora</taxon>
    </lineage>
</organism>
<accession>A0A3M7MKP7</accession>
<evidence type="ECO:0000313" key="6">
    <source>
        <dbReference type="EMBL" id="RMZ74649.1"/>
    </source>
</evidence>
<dbReference type="GO" id="GO:0006412">
    <property type="term" value="P:translation"/>
    <property type="evidence" value="ECO:0007669"/>
    <property type="project" value="UniProtKB-KW"/>
</dbReference>
<dbReference type="Gene3D" id="1.10.132.20">
    <property type="entry name" value="Ribosome-recycling factor"/>
    <property type="match status" value="1"/>
</dbReference>
<dbReference type="PANTHER" id="PTHR20982:SF3">
    <property type="entry name" value="MITOCHONDRIAL RIBOSOME RECYCLING FACTOR PSEUDO 1"/>
    <property type="match status" value="1"/>
</dbReference>
<name>A0A3M7MKP7_9PLEO</name>
<evidence type="ECO:0000256" key="4">
    <source>
        <dbReference type="SAM" id="MobiDB-lite"/>
    </source>
</evidence>
<evidence type="ECO:0000256" key="2">
    <source>
        <dbReference type="ARBA" id="ARBA00022917"/>
    </source>
</evidence>
<keyword evidence="2" id="KW-0648">Protein biosynthesis</keyword>
<evidence type="ECO:0000256" key="1">
    <source>
        <dbReference type="ARBA" id="ARBA00005912"/>
    </source>
</evidence>
<dbReference type="Proteomes" id="UP000265663">
    <property type="component" value="Unassembled WGS sequence"/>
</dbReference>
<dbReference type="OrthoDB" id="407355at2759"/>
<sequence>MSVKMSRIAISRVALLRLSSRSSSCASSRTFEVPCRNLPFLRTSTLQCPSYITRYFSITAQLQKKAGKANKAHARTDSTPPVDKVGEPTPTDEAYDVSGLEAQILKALEKLTHELGQLRSGGRLNPDIVESLKVQLGTASHGKESVRLGDIAQVVPRGRVLNVICGEEAHIKPITTAIAASPHSLTPLAPESSNPLMVQVPLPPPTGESRRAAIEEAVKASERADKVIQQARQDHNKKLRQYGLNREVLPDDLQKAKKQMEEVVKKGHAEVKRIADGAKKVLESQ</sequence>
<reference evidence="6 7" key="1">
    <citation type="journal article" date="2014" name="PLoS ONE">
        <title>De novo Genome Assembly of the Fungal Plant Pathogen Pyrenophora semeniperda.</title>
        <authorList>
            <person name="Soliai M.M."/>
            <person name="Meyer S.E."/>
            <person name="Udall J.A."/>
            <person name="Elzinga D.E."/>
            <person name="Hermansen R.A."/>
            <person name="Bodily P.M."/>
            <person name="Hart A.A."/>
            <person name="Coleman C.E."/>
        </authorList>
    </citation>
    <scope>NUCLEOTIDE SEQUENCE [LARGE SCALE GENOMIC DNA]</scope>
    <source>
        <strain evidence="6 7">CCB06</strain>
        <tissue evidence="6">Mycelium</tissue>
    </source>
</reference>
<feature type="domain" description="Ribosome recycling factor" evidence="5">
    <location>
        <begin position="112"/>
        <end position="281"/>
    </location>
</feature>
<comment type="similarity">
    <text evidence="1">Belongs to the RRF family.</text>
</comment>
<dbReference type="InterPro" id="IPR023584">
    <property type="entry name" value="Ribosome_recyc_fac_dom"/>
</dbReference>
<dbReference type="SUPFAM" id="SSF55194">
    <property type="entry name" value="Ribosome recycling factor, RRF"/>
    <property type="match status" value="1"/>
</dbReference>
<dbReference type="PANTHER" id="PTHR20982">
    <property type="entry name" value="RIBOSOME RECYCLING FACTOR"/>
    <property type="match status" value="1"/>
</dbReference>
<comment type="function">
    <text evidence="3">Necessary for protein synthesis in mitochondria. Functions as a ribosome recycling factor in mitochondria.</text>
</comment>
<evidence type="ECO:0000259" key="5">
    <source>
        <dbReference type="Pfam" id="PF01765"/>
    </source>
</evidence>
<dbReference type="InterPro" id="IPR002661">
    <property type="entry name" value="Ribosome_recyc_fac"/>
</dbReference>
<gene>
    <name evidence="6" type="ORF">GMOD_00003715</name>
</gene>
<protein>
    <submittedName>
        <fullName evidence="6">Ribosome recycling factor</fullName>
    </submittedName>
</protein>
<keyword evidence="7" id="KW-1185">Reference proteome</keyword>
<dbReference type="Pfam" id="PF01765">
    <property type="entry name" value="RRF"/>
    <property type="match status" value="1"/>
</dbReference>
<evidence type="ECO:0000256" key="3">
    <source>
        <dbReference type="ARBA" id="ARBA00024909"/>
    </source>
</evidence>
<dbReference type="Gene3D" id="3.30.1360.40">
    <property type="match status" value="1"/>
</dbReference>
<dbReference type="GO" id="GO:0005739">
    <property type="term" value="C:mitochondrion"/>
    <property type="evidence" value="ECO:0007669"/>
    <property type="project" value="TreeGrafter"/>
</dbReference>